<keyword evidence="2" id="KW-1185">Reference proteome</keyword>
<evidence type="ECO:0000313" key="2">
    <source>
        <dbReference type="Proteomes" id="UP000463939"/>
    </source>
</evidence>
<sequence>MIYVVEFPQQGKPHAWFAFEKEDLLHKIYVTDTRKEWEIFDVVTARELLELLGKVADTTDARDEFPAICSLGDEHGWDAPLYRADYLLGDGVFQTEAVSETDACVAALARRTQSYKIYWSDSQATAALESDPVIIDDYWAKDALRGQLVALEILEGIE</sequence>
<accession>A0A809RDF7</accession>
<name>A0A809RDF7_9PROT</name>
<dbReference type="RefSeq" id="WP_162083692.1">
    <property type="nucleotide sequence ID" value="NZ_AP021881.1"/>
</dbReference>
<dbReference type="KEGG" id="sniv:SFSGTM_03830"/>
<protein>
    <submittedName>
        <fullName evidence="1">Uncharacterized protein</fullName>
    </submittedName>
</protein>
<evidence type="ECO:0000313" key="1">
    <source>
        <dbReference type="EMBL" id="BBO99674.1"/>
    </source>
</evidence>
<dbReference type="AlphaFoldDB" id="A0A809RDF7"/>
<reference evidence="2" key="1">
    <citation type="submission" date="2019-11" db="EMBL/GenBank/DDBJ databases">
        <title>Isolation and characterization of a novel species in the genus Sulfuriferula.</title>
        <authorList>
            <person name="Mochizuki J."/>
            <person name="Kojima H."/>
            <person name="Fukui M."/>
        </authorList>
    </citation>
    <scope>NUCLEOTIDE SEQUENCE [LARGE SCALE GENOMIC DNA]</scope>
    <source>
        <strain evidence="2">SGTM</strain>
    </source>
</reference>
<dbReference type="Proteomes" id="UP000463939">
    <property type="component" value="Chromosome"/>
</dbReference>
<organism evidence="1 2">
    <name type="scientific">Sulfuriferula nivalis</name>
    <dbReference type="NCBI Taxonomy" id="2675298"/>
    <lineage>
        <taxon>Bacteria</taxon>
        <taxon>Pseudomonadati</taxon>
        <taxon>Pseudomonadota</taxon>
        <taxon>Betaproteobacteria</taxon>
        <taxon>Nitrosomonadales</taxon>
        <taxon>Sulfuricellaceae</taxon>
        <taxon>Sulfuriferula</taxon>
    </lineage>
</organism>
<gene>
    <name evidence="1" type="ORF">SFSGTM_03830</name>
</gene>
<proteinExistence type="predicted"/>
<dbReference type="EMBL" id="AP021881">
    <property type="protein sequence ID" value="BBO99674.1"/>
    <property type="molecule type" value="Genomic_DNA"/>
</dbReference>